<organism evidence="4 5">
    <name type="scientific">Legionella beliardensis</name>
    <dbReference type="NCBI Taxonomy" id="91822"/>
    <lineage>
        <taxon>Bacteria</taxon>
        <taxon>Pseudomonadati</taxon>
        <taxon>Pseudomonadota</taxon>
        <taxon>Gammaproteobacteria</taxon>
        <taxon>Legionellales</taxon>
        <taxon>Legionellaceae</taxon>
        <taxon>Legionella</taxon>
    </lineage>
</organism>
<feature type="repeat" description="ANK" evidence="3">
    <location>
        <begin position="341"/>
        <end position="373"/>
    </location>
</feature>
<dbReference type="InterPro" id="IPR002110">
    <property type="entry name" value="Ankyrin_rpt"/>
</dbReference>
<dbReference type="Pfam" id="PF00023">
    <property type="entry name" value="Ank"/>
    <property type="match status" value="1"/>
</dbReference>
<protein>
    <submittedName>
        <fullName evidence="4">Ankyrin repeat-containing protein</fullName>
    </submittedName>
</protein>
<dbReference type="Gene3D" id="1.25.40.20">
    <property type="entry name" value="Ankyrin repeat-containing domain"/>
    <property type="match status" value="3"/>
</dbReference>
<dbReference type="OrthoDB" id="5649730at2"/>
<dbReference type="PANTHER" id="PTHR24171:SF9">
    <property type="entry name" value="ANKYRIN REPEAT DOMAIN-CONTAINING PROTEIN 39"/>
    <property type="match status" value="1"/>
</dbReference>
<sequence>MPKLTHDDLIEVGTCLGYKSFEDGLCYGFSCMLAQAVLAQDTENFLNRLHLIASYKPDFQRLKNDIQSARKKVKNKEELDTETQNLLDILAFFDGIELYLYPEEHTELFSDGAYINQEKITAIYPHVKSKALEKTELIILLNKPYAFDEADLTSYLNDLATILKQTDSSFPILLGSGAHNVYLSYSKARDTWIYVDTNNFALDDKQDYFQELKLNELVDSIFASLSMNSSSVIFNTTLLASSNQKTESLKKSLATFDANYPIKSKQANMLDGDDVGLLFLACQKGNLNAVQTLLNEKGIDINQAEESKKTPLYIACQNGYLDIVQALLSKENININQVDEDNTTPLHIACENGYLTIVEELLKKKEAIDVNLENNDDVTPLYIACQNGHLAVVEALLGQKGIKINKAEKSHTTPLYSACENGHLAIVQALLRQEGIKINKANKDGATPLYIACQQGHTAIVELLLNQEGIEINQAERSGTTPLYVACQQGKTEVVKLLLARQQEIEIDSKGGLAQYTPLQIACASSLTKGKPALFQLLLDNKASVTYRNKLDQTALDIALLKKNDTAIATLLHFMQTHHINPCEVMSPIFLEAAIAWSKKENLPELTHYLQTNPMKQNDTTLVKRLHTFFSDAMPNKKIETTPEAALITNV</sequence>
<name>A0A378I1N7_9GAMM</name>
<dbReference type="SMART" id="SM00248">
    <property type="entry name" value="ANK"/>
    <property type="match status" value="9"/>
</dbReference>
<keyword evidence="1" id="KW-0677">Repeat</keyword>
<dbReference type="Proteomes" id="UP000254968">
    <property type="component" value="Unassembled WGS sequence"/>
</dbReference>
<dbReference type="EMBL" id="UGNV01000001">
    <property type="protein sequence ID" value="STX28546.1"/>
    <property type="molecule type" value="Genomic_DNA"/>
</dbReference>
<evidence type="ECO:0000256" key="2">
    <source>
        <dbReference type="ARBA" id="ARBA00023043"/>
    </source>
</evidence>
<dbReference type="Pfam" id="PF12796">
    <property type="entry name" value="Ank_2"/>
    <property type="match status" value="2"/>
</dbReference>
<evidence type="ECO:0000313" key="5">
    <source>
        <dbReference type="Proteomes" id="UP000254968"/>
    </source>
</evidence>
<gene>
    <name evidence="4" type="ORF">NCTC13315_01076</name>
</gene>
<proteinExistence type="predicted"/>
<evidence type="ECO:0000256" key="3">
    <source>
        <dbReference type="PROSITE-ProRule" id="PRU00023"/>
    </source>
</evidence>
<evidence type="ECO:0000256" key="1">
    <source>
        <dbReference type="ARBA" id="ARBA00022737"/>
    </source>
</evidence>
<feature type="repeat" description="ANK" evidence="3">
    <location>
        <begin position="444"/>
        <end position="466"/>
    </location>
</feature>
<feature type="repeat" description="ANK" evidence="3">
    <location>
        <begin position="376"/>
        <end position="409"/>
    </location>
</feature>
<dbReference type="RefSeq" id="WP_115302286.1">
    <property type="nucleotide sequence ID" value="NZ_CAAAHO010000001.1"/>
</dbReference>
<feature type="repeat" description="ANK" evidence="3">
    <location>
        <begin position="410"/>
        <end position="443"/>
    </location>
</feature>
<dbReference type="PROSITE" id="PS50088">
    <property type="entry name" value="ANK_REPEAT"/>
    <property type="match status" value="6"/>
</dbReference>
<dbReference type="PROSITE" id="PS50297">
    <property type="entry name" value="ANK_REP_REGION"/>
    <property type="match status" value="4"/>
</dbReference>
<dbReference type="InterPro" id="IPR036770">
    <property type="entry name" value="Ankyrin_rpt-contain_sf"/>
</dbReference>
<dbReference type="SUPFAM" id="SSF48403">
    <property type="entry name" value="Ankyrin repeat"/>
    <property type="match status" value="1"/>
</dbReference>
<dbReference type="AlphaFoldDB" id="A0A378I1N7"/>
<reference evidence="4 5" key="1">
    <citation type="submission" date="2018-06" db="EMBL/GenBank/DDBJ databases">
        <authorList>
            <consortium name="Pathogen Informatics"/>
            <person name="Doyle S."/>
        </authorList>
    </citation>
    <scope>NUCLEOTIDE SEQUENCE [LARGE SCALE GENOMIC DNA]</scope>
    <source>
        <strain evidence="4 5">NCTC13315</strain>
    </source>
</reference>
<dbReference type="PANTHER" id="PTHR24171">
    <property type="entry name" value="ANKYRIN REPEAT DOMAIN-CONTAINING PROTEIN 39-RELATED"/>
    <property type="match status" value="1"/>
</dbReference>
<feature type="repeat" description="ANK" evidence="3">
    <location>
        <begin position="478"/>
        <end position="510"/>
    </location>
</feature>
<keyword evidence="2 3" id="KW-0040">ANK repeat</keyword>
<accession>A0A378I1N7</accession>
<feature type="repeat" description="ANK" evidence="3">
    <location>
        <begin position="307"/>
        <end position="340"/>
    </location>
</feature>
<evidence type="ECO:0000313" key="4">
    <source>
        <dbReference type="EMBL" id="STX28546.1"/>
    </source>
</evidence>
<keyword evidence="5" id="KW-1185">Reference proteome</keyword>